<dbReference type="RefSeq" id="WP_102155135.1">
    <property type="nucleotide sequence ID" value="NZ_PNGY01000001.1"/>
</dbReference>
<dbReference type="Pfam" id="PF05949">
    <property type="entry name" value="DUF881"/>
    <property type="match status" value="1"/>
</dbReference>
<keyword evidence="2" id="KW-0472">Membrane</keyword>
<sequence>MTKQDEFVSLKDSIKDLDVKHTSHKSTMPMSFAAPDGMSLTRRRALFSHSFTGISTHHVVMSSSGFAHNHDRRRYIDDYALRLIDDLTNRPVDPMFMDARLSKQPVKPFNLWFTRAIVFLLCVSIGTVGSQFVRKLHTDPRKAIRSSLANELSGYTSRFDKLVEEVTSLRNNVDHESQKITTPEEDEVSKSDDTVNGTHAVEGSGITLTIANPISASSDVNSGSLPRESNGARMRLVTDRDIQQFVSLLWEAGAEAISVNGHRLGAQTSIRVAGQTILIGVNQTQSPYVIEVIGDSDDLIKQCNDMKRMKWYASLVNAGINPQVSPSRVIRLSAANTGDISFANERIRR</sequence>
<evidence type="ECO:0000256" key="1">
    <source>
        <dbReference type="ARBA" id="ARBA00009108"/>
    </source>
</evidence>
<gene>
    <name evidence="3" type="ORF">CJ213_00895</name>
</gene>
<evidence type="ECO:0008006" key="5">
    <source>
        <dbReference type="Google" id="ProtNLM"/>
    </source>
</evidence>
<evidence type="ECO:0000313" key="4">
    <source>
        <dbReference type="Proteomes" id="UP000235293"/>
    </source>
</evidence>
<evidence type="ECO:0000313" key="3">
    <source>
        <dbReference type="EMBL" id="PMC54738.1"/>
    </source>
</evidence>
<dbReference type="AlphaFoldDB" id="A0A9X7I969"/>
<dbReference type="Gene3D" id="3.30.70.1880">
    <property type="entry name" value="Protein of unknown function DUF881"/>
    <property type="match status" value="1"/>
</dbReference>
<accession>A0A9X7I969</accession>
<dbReference type="Proteomes" id="UP000235293">
    <property type="component" value="Unassembled WGS sequence"/>
</dbReference>
<keyword evidence="2" id="KW-1133">Transmembrane helix</keyword>
<keyword evidence="2" id="KW-0812">Transmembrane</keyword>
<comment type="similarity">
    <text evidence="1">Belongs to the UPF0749 family.</text>
</comment>
<dbReference type="InterPro" id="IPR010273">
    <property type="entry name" value="DUF881"/>
</dbReference>
<dbReference type="PANTHER" id="PTHR37313">
    <property type="entry name" value="UPF0749 PROTEIN RV1825"/>
    <property type="match status" value="1"/>
</dbReference>
<evidence type="ECO:0000256" key="2">
    <source>
        <dbReference type="SAM" id="Phobius"/>
    </source>
</evidence>
<feature type="transmembrane region" description="Helical" evidence="2">
    <location>
        <begin position="112"/>
        <end position="133"/>
    </location>
</feature>
<comment type="caution">
    <text evidence="3">The sequence shown here is derived from an EMBL/GenBank/DDBJ whole genome shotgun (WGS) entry which is preliminary data.</text>
</comment>
<proteinExistence type="inferred from homology"/>
<dbReference type="EMBL" id="PNGY01000001">
    <property type="protein sequence ID" value="PMC54738.1"/>
    <property type="molecule type" value="Genomic_DNA"/>
</dbReference>
<dbReference type="GO" id="GO:0005886">
    <property type="term" value="C:plasma membrane"/>
    <property type="evidence" value="ECO:0007669"/>
    <property type="project" value="TreeGrafter"/>
</dbReference>
<name>A0A9X7I969_9BIFI</name>
<dbReference type="PANTHER" id="PTHR37313:SF1">
    <property type="entry name" value="UPF0749 PROTEIN RV1823"/>
    <property type="match status" value="1"/>
</dbReference>
<organism evidence="3 4">
    <name type="scientific">Gardnerella swidsinskii</name>
    <dbReference type="NCBI Taxonomy" id="2792979"/>
    <lineage>
        <taxon>Bacteria</taxon>
        <taxon>Bacillati</taxon>
        <taxon>Actinomycetota</taxon>
        <taxon>Actinomycetes</taxon>
        <taxon>Bifidobacteriales</taxon>
        <taxon>Bifidobacteriaceae</taxon>
        <taxon>Gardnerella</taxon>
    </lineage>
</organism>
<reference evidence="3 4" key="1">
    <citation type="submission" date="2017-09" db="EMBL/GenBank/DDBJ databases">
        <title>Bacterial strain isolated from the female urinary microbiota.</title>
        <authorList>
            <person name="Thomas-White K."/>
            <person name="Kumar N."/>
            <person name="Forster S."/>
            <person name="Putonti C."/>
            <person name="Lawley T."/>
            <person name="Wolfe A.J."/>
        </authorList>
    </citation>
    <scope>NUCLEOTIDE SEQUENCE [LARGE SCALE GENOMIC DNA]</scope>
    <source>
        <strain evidence="3 4">UMB0411</strain>
    </source>
</reference>
<protein>
    <recommendedName>
        <fullName evidence="5">DUF881 domain-containing protein</fullName>
    </recommendedName>
</protein>